<comment type="caution">
    <text evidence="1">The sequence shown here is derived from an EMBL/GenBank/DDBJ whole genome shotgun (WGS) entry which is preliminary data.</text>
</comment>
<dbReference type="AlphaFoldDB" id="A0A0J5FS26"/>
<dbReference type="Proteomes" id="UP000036277">
    <property type="component" value="Unassembled WGS sequence"/>
</dbReference>
<dbReference type="RefSeq" id="WP_047963369.1">
    <property type="nucleotide sequence ID" value="NZ_CAWMBG010000065.1"/>
</dbReference>
<sequence>TLNGHLYSLSLSIATFDGSYFHTQAEVEYEGCIKNNNIPDYKTIKLLLEETISSIFIISDLKFTHLTKLDEIHALLINSQREKMS</sequence>
<dbReference type="EMBL" id="LFCV01000065">
    <property type="protein sequence ID" value="KMJ45076.1"/>
    <property type="molecule type" value="Genomic_DNA"/>
</dbReference>
<protein>
    <submittedName>
        <fullName evidence="1">Uncharacterized protein</fullName>
    </submittedName>
</protein>
<evidence type="ECO:0000313" key="2">
    <source>
        <dbReference type="Proteomes" id="UP000036277"/>
    </source>
</evidence>
<feature type="non-terminal residue" evidence="1">
    <location>
        <position position="1"/>
    </location>
</feature>
<name>A0A0J5FS26_9GAMM</name>
<accession>A0A0J5FS26</accession>
<keyword evidence="2" id="KW-1185">Reference proteome</keyword>
<evidence type="ECO:0000313" key="1">
    <source>
        <dbReference type="EMBL" id="KMJ45076.1"/>
    </source>
</evidence>
<dbReference type="PATRIC" id="fig|880157.4.peg.2278"/>
<organism evidence="1 2">
    <name type="scientific">Xenorhabdus khoisanae</name>
    <dbReference type="NCBI Taxonomy" id="880157"/>
    <lineage>
        <taxon>Bacteria</taxon>
        <taxon>Pseudomonadati</taxon>
        <taxon>Pseudomonadota</taxon>
        <taxon>Gammaproteobacteria</taxon>
        <taxon>Enterobacterales</taxon>
        <taxon>Morganellaceae</taxon>
        <taxon>Xenorhabdus</taxon>
    </lineage>
</organism>
<gene>
    <name evidence="1" type="ORF">AB204_10770</name>
</gene>
<proteinExistence type="predicted"/>
<reference evidence="1 2" key="1">
    <citation type="submission" date="2015-06" db="EMBL/GenBank/DDBJ databases">
        <title>Draft Whole-Genome Sequence of the Entomopathogenic Bacterium Xenorhabdus khoisanae.</title>
        <authorList>
            <person name="Naidoo S."/>
            <person name="Featherston J."/>
            <person name="Gray V.M."/>
        </authorList>
    </citation>
    <scope>NUCLEOTIDE SEQUENCE [LARGE SCALE GENOMIC DNA]</scope>
    <source>
        <strain evidence="1 2">MCB</strain>
    </source>
</reference>